<accession>A0A1I0JHE6</accession>
<reference evidence="3 4" key="1">
    <citation type="submission" date="2016-10" db="EMBL/GenBank/DDBJ databases">
        <authorList>
            <person name="Varghese N."/>
            <person name="Submissions S."/>
        </authorList>
    </citation>
    <scope>NUCLEOTIDE SEQUENCE [LARGE SCALE GENOMIC DNA]</scope>
    <source>
        <strain evidence="1 4">CDM_1</strain>
        <strain evidence="3">CDM_6</strain>
    </source>
</reference>
<protein>
    <submittedName>
        <fullName evidence="2">Uncharacterized protein</fullName>
    </submittedName>
</protein>
<dbReference type="EMBL" id="FMZP01000061">
    <property type="protein sequence ID" value="SDD86765.1"/>
    <property type="molecule type" value="Genomic_DNA"/>
</dbReference>
<gene>
    <name evidence="2" type="ORF">SAMN04488694_14312</name>
    <name evidence="1" type="ORF">SAMN05192552_10618</name>
</gene>
<dbReference type="OrthoDB" id="270161at2157"/>
<dbReference type="RefSeq" id="WP_175542258.1">
    <property type="nucleotide sequence ID" value="NZ_FMZP01000061.1"/>
</dbReference>
<dbReference type="STRING" id="392421.SAMN04488694_14312"/>
<evidence type="ECO:0000313" key="2">
    <source>
        <dbReference type="EMBL" id="SEU09658.1"/>
    </source>
</evidence>
<dbReference type="Proteomes" id="UP000199320">
    <property type="component" value="Unassembled WGS sequence"/>
</dbReference>
<keyword evidence="3" id="KW-1185">Reference proteome</keyword>
<name>A0A1I0JHE6_9EURY</name>
<evidence type="ECO:0000313" key="3">
    <source>
        <dbReference type="Proteomes" id="UP000199320"/>
    </source>
</evidence>
<dbReference type="AlphaFoldDB" id="A0A1I0JHE6"/>
<evidence type="ECO:0000313" key="4">
    <source>
        <dbReference type="Proteomes" id="UP000324021"/>
    </source>
</evidence>
<organism evidence="2 3">
    <name type="scientific">Natrinema hispanicum</name>
    <dbReference type="NCBI Taxonomy" id="392421"/>
    <lineage>
        <taxon>Archaea</taxon>
        <taxon>Methanobacteriati</taxon>
        <taxon>Methanobacteriota</taxon>
        <taxon>Stenosarchaea group</taxon>
        <taxon>Halobacteria</taxon>
        <taxon>Halobacteriales</taxon>
        <taxon>Natrialbaceae</taxon>
        <taxon>Natrinema</taxon>
    </lineage>
</organism>
<dbReference type="Proteomes" id="UP000324021">
    <property type="component" value="Unassembled WGS sequence"/>
</dbReference>
<dbReference type="EMBL" id="FOIC01000043">
    <property type="protein sequence ID" value="SEU09658.1"/>
    <property type="molecule type" value="Genomic_DNA"/>
</dbReference>
<reference evidence="2" key="2">
    <citation type="submission" date="2016-10" db="EMBL/GenBank/DDBJ databases">
        <authorList>
            <person name="de Groot N.N."/>
        </authorList>
    </citation>
    <scope>NUCLEOTIDE SEQUENCE [LARGE SCALE GENOMIC DNA]</scope>
    <source>
        <strain evidence="2">CDM_6</strain>
    </source>
</reference>
<sequence>MNLSSLLWHHQVLYAIIHEAGELSGEELHDCYDAVADQIYAGSPVQPLGRRARRDKIQKLNAYDLVDYDEPTRDRLYWVIDENVEPKIELPAAV</sequence>
<evidence type="ECO:0000313" key="1">
    <source>
        <dbReference type="EMBL" id="SDD86765.1"/>
    </source>
</evidence>
<proteinExistence type="predicted"/>